<sequence>MPDKPIRSELLDYADQMAATGRPSLARLCAEEAAQQTTDPHEAARILADYPDPNADRKE</sequence>
<protein>
    <submittedName>
        <fullName evidence="2">Uncharacterized protein</fullName>
    </submittedName>
</protein>
<accession>A0A1H8YZI4</accession>
<gene>
    <name evidence="2" type="ORF">SAMN05216481_101203</name>
</gene>
<keyword evidence="3" id="KW-1185">Reference proteome</keyword>
<reference evidence="2 3" key="1">
    <citation type="submission" date="2016-10" db="EMBL/GenBank/DDBJ databases">
        <authorList>
            <person name="de Groot N.N."/>
        </authorList>
    </citation>
    <scope>NUCLEOTIDE SEQUENCE [LARGE SCALE GENOMIC DNA]</scope>
    <source>
        <strain evidence="2 3">CGMCC 4.3519</strain>
    </source>
</reference>
<dbReference type="Proteomes" id="UP000199055">
    <property type="component" value="Unassembled WGS sequence"/>
</dbReference>
<dbReference type="RefSeq" id="WP_093654354.1">
    <property type="nucleotide sequence ID" value="NZ_FOET01000001.1"/>
</dbReference>
<dbReference type="STRING" id="403935.SAMN05216481_101203"/>
<name>A0A1H8YZI4_9ACTN</name>
<organism evidence="2 3">
    <name type="scientific">Streptomyces radiopugnans</name>
    <dbReference type="NCBI Taxonomy" id="403935"/>
    <lineage>
        <taxon>Bacteria</taxon>
        <taxon>Bacillati</taxon>
        <taxon>Actinomycetota</taxon>
        <taxon>Actinomycetes</taxon>
        <taxon>Kitasatosporales</taxon>
        <taxon>Streptomycetaceae</taxon>
        <taxon>Streptomyces</taxon>
    </lineage>
</organism>
<feature type="region of interest" description="Disordered" evidence="1">
    <location>
        <begin position="31"/>
        <end position="59"/>
    </location>
</feature>
<evidence type="ECO:0000313" key="2">
    <source>
        <dbReference type="EMBL" id="SEP57610.1"/>
    </source>
</evidence>
<proteinExistence type="predicted"/>
<dbReference type="EMBL" id="FOET01000001">
    <property type="protein sequence ID" value="SEP57610.1"/>
    <property type="molecule type" value="Genomic_DNA"/>
</dbReference>
<dbReference type="AlphaFoldDB" id="A0A1H8YZI4"/>
<evidence type="ECO:0000313" key="3">
    <source>
        <dbReference type="Proteomes" id="UP000199055"/>
    </source>
</evidence>
<evidence type="ECO:0000256" key="1">
    <source>
        <dbReference type="SAM" id="MobiDB-lite"/>
    </source>
</evidence>